<keyword evidence="2" id="KW-0521">NADP</keyword>
<reference evidence="9" key="1">
    <citation type="submission" date="2019-10" db="EMBL/GenBank/DDBJ databases">
        <authorList>
            <consortium name="DOE Joint Genome Institute"/>
            <person name="Kuo A."/>
            <person name="Miyauchi S."/>
            <person name="Kiss E."/>
            <person name="Drula E."/>
            <person name="Kohler A."/>
            <person name="Sanchez-Garcia M."/>
            <person name="Andreopoulos B."/>
            <person name="Barry K.W."/>
            <person name="Bonito G."/>
            <person name="Buee M."/>
            <person name="Carver A."/>
            <person name="Chen C."/>
            <person name="Cichocki N."/>
            <person name="Clum A."/>
            <person name="Culley D."/>
            <person name="Crous P.W."/>
            <person name="Fauchery L."/>
            <person name="Girlanda M."/>
            <person name="Hayes R."/>
            <person name="Keri Z."/>
            <person name="LaButti K."/>
            <person name="Lipzen A."/>
            <person name="Lombard V."/>
            <person name="Magnuson J."/>
            <person name="Maillard F."/>
            <person name="Morin E."/>
            <person name="Murat C."/>
            <person name="Nolan M."/>
            <person name="Ohm R."/>
            <person name="Pangilinan J."/>
            <person name="Pereira M."/>
            <person name="Perotto S."/>
            <person name="Peter M."/>
            <person name="Riley R."/>
            <person name="Sitrit Y."/>
            <person name="Stielow B."/>
            <person name="Szollosi G."/>
            <person name="Zifcakova L."/>
            <person name="Stursova M."/>
            <person name="Spatafora J.W."/>
            <person name="Tedersoo L."/>
            <person name="Vaario L.-M."/>
            <person name="Yamada A."/>
            <person name="Yan M."/>
            <person name="Wang P."/>
            <person name="Xu J."/>
            <person name="Bruns T."/>
            <person name="Baldrian P."/>
            <person name="Vilgalys R."/>
            <person name="Henrissat B."/>
            <person name="Grigoriev I.V."/>
            <person name="Hibbett D."/>
            <person name="Nagy L.G."/>
            <person name="Martin F.M."/>
        </authorList>
    </citation>
    <scope>NUCLEOTIDE SEQUENCE</scope>
    <source>
        <strain evidence="9">Prilba</strain>
    </source>
</reference>
<keyword evidence="7" id="KW-0472">Membrane</keyword>
<name>A0A9P5TBB1_9AGAM</name>
<evidence type="ECO:0000256" key="6">
    <source>
        <dbReference type="PIRSR" id="PIRSR000097-3"/>
    </source>
</evidence>
<dbReference type="OrthoDB" id="416253at2759"/>
<proteinExistence type="inferred from homology"/>
<dbReference type="PIRSF" id="PIRSF000097">
    <property type="entry name" value="AKR"/>
    <property type="match status" value="1"/>
</dbReference>
<dbReference type="FunFam" id="3.20.20.100:FF:000002">
    <property type="entry name" value="2,5-diketo-D-gluconic acid reductase A"/>
    <property type="match status" value="1"/>
</dbReference>
<evidence type="ECO:0000256" key="5">
    <source>
        <dbReference type="PIRSR" id="PIRSR000097-2"/>
    </source>
</evidence>
<dbReference type="AlphaFoldDB" id="A0A9P5TBB1"/>
<dbReference type="PRINTS" id="PR00069">
    <property type="entry name" value="ALDKETRDTASE"/>
</dbReference>
<keyword evidence="10" id="KW-1185">Reference proteome</keyword>
<protein>
    <submittedName>
        <fullName evidence="9">Aldo/keto reductase</fullName>
    </submittedName>
</protein>
<evidence type="ECO:0000256" key="2">
    <source>
        <dbReference type="ARBA" id="ARBA00022857"/>
    </source>
</evidence>
<feature type="domain" description="NADP-dependent oxidoreductase" evidence="8">
    <location>
        <begin position="17"/>
        <end position="264"/>
    </location>
</feature>
<dbReference type="EMBL" id="WHVB01000004">
    <property type="protein sequence ID" value="KAF8483543.1"/>
    <property type="molecule type" value="Genomic_DNA"/>
</dbReference>
<dbReference type="PROSITE" id="PS00062">
    <property type="entry name" value="ALDOKETO_REDUCTASE_2"/>
    <property type="match status" value="1"/>
</dbReference>
<evidence type="ECO:0000313" key="10">
    <source>
        <dbReference type="Proteomes" id="UP000759537"/>
    </source>
</evidence>
<dbReference type="InterPro" id="IPR023210">
    <property type="entry name" value="NADP_OxRdtase_dom"/>
</dbReference>
<dbReference type="InterPro" id="IPR044494">
    <property type="entry name" value="AKR3C2/3"/>
</dbReference>
<gene>
    <name evidence="9" type="ORF">DFH94DRAFT_722590</name>
</gene>
<dbReference type="GO" id="GO:0016652">
    <property type="term" value="F:oxidoreductase activity, acting on NAD(P)H as acceptor"/>
    <property type="evidence" value="ECO:0007669"/>
    <property type="project" value="InterPro"/>
</dbReference>
<keyword evidence="7" id="KW-0812">Transmembrane</keyword>
<dbReference type="InterPro" id="IPR018170">
    <property type="entry name" value="Aldo/ket_reductase_CS"/>
</dbReference>
<feature type="binding site" evidence="5">
    <location>
        <position position="107"/>
    </location>
    <ligand>
        <name>substrate</name>
    </ligand>
</feature>
<comment type="caution">
    <text evidence="9">The sequence shown here is derived from an EMBL/GenBank/DDBJ whole genome shotgun (WGS) entry which is preliminary data.</text>
</comment>
<dbReference type="PANTHER" id="PTHR43827:SF3">
    <property type="entry name" value="NADP-DEPENDENT OXIDOREDUCTASE DOMAIN-CONTAINING PROTEIN"/>
    <property type="match status" value="1"/>
</dbReference>
<sequence length="310" mass="33377">MPWDLIPLNDGNAIPSIAFGTWTLGNGQGAIDQVEQAISVGFSHVDTAQVYRNEEEAGRAVRESGLARRDLFITTKYSGLHGLDIETSIHNSLKNLGVEYVDLYLIHHPNLARPDIPSAWAKMEALKRAGLAKSIGVSNFGIDELAILLASAKIKPAANQILLHPYVYARQAPLLAYTAAQGIVSEAYSALTPITRQPGGPVDKPVNEIAQRLNATADQVLLAWVKAKGAVAVTTSSKKFRLEGYLAAADLDLTPADIAAIDSAGEKGARRETFIKTVRVIAGLMLFGAVIFRIYALLAPCARYSWSNVC</sequence>
<evidence type="ECO:0000256" key="3">
    <source>
        <dbReference type="ARBA" id="ARBA00023002"/>
    </source>
</evidence>
<organism evidence="9 10">
    <name type="scientific">Russula ochroleuca</name>
    <dbReference type="NCBI Taxonomy" id="152965"/>
    <lineage>
        <taxon>Eukaryota</taxon>
        <taxon>Fungi</taxon>
        <taxon>Dikarya</taxon>
        <taxon>Basidiomycota</taxon>
        <taxon>Agaricomycotina</taxon>
        <taxon>Agaricomycetes</taxon>
        <taxon>Russulales</taxon>
        <taxon>Russulaceae</taxon>
        <taxon>Russula</taxon>
    </lineage>
</organism>
<evidence type="ECO:0000256" key="7">
    <source>
        <dbReference type="SAM" id="Phobius"/>
    </source>
</evidence>
<dbReference type="InterPro" id="IPR036812">
    <property type="entry name" value="NAD(P)_OxRdtase_dom_sf"/>
</dbReference>
<evidence type="ECO:0000256" key="4">
    <source>
        <dbReference type="PIRSR" id="PIRSR000097-1"/>
    </source>
</evidence>
<feature type="active site" description="Proton donor" evidence="4">
    <location>
        <position position="51"/>
    </location>
</feature>
<keyword evidence="3" id="KW-0560">Oxidoreductase</keyword>
<dbReference type="GO" id="GO:0016616">
    <property type="term" value="F:oxidoreductase activity, acting on the CH-OH group of donors, NAD or NADP as acceptor"/>
    <property type="evidence" value="ECO:0007669"/>
    <property type="project" value="UniProtKB-ARBA"/>
</dbReference>
<feature type="transmembrane region" description="Helical" evidence="7">
    <location>
        <begin position="280"/>
        <end position="298"/>
    </location>
</feature>
<evidence type="ECO:0000259" key="8">
    <source>
        <dbReference type="Pfam" id="PF00248"/>
    </source>
</evidence>
<feature type="site" description="Lowers pKa of active site Tyr" evidence="6">
    <location>
        <position position="76"/>
    </location>
</feature>
<evidence type="ECO:0000313" key="9">
    <source>
        <dbReference type="EMBL" id="KAF8483543.1"/>
    </source>
</evidence>
<dbReference type="SUPFAM" id="SSF51430">
    <property type="entry name" value="NAD(P)-linked oxidoreductase"/>
    <property type="match status" value="1"/>
</dbReference>
<dbReference type="CDD" id="cd19120">
    <property type="entry name" value="AKR_AKR3C2-3"/>
    <property type="match status" value="1"/>
</dbReference>
<dbReference type="Gene3D" id="3.20.20.100">
    <property type="entry name" value="NADP-dependent oxidoreductase domain"/>
    <property type="match status" value="1"/>
</dbReference>
<keyword evidence="7" id="KW-1133">Transmembrane helix</keyword>
<comment type="similarity">
    <text evidence="1">Belongs to the aldo/keto reductase family.</text>
</comment>
<reference evidence="9" key="2">
    <citation type="journal article" date="2020" name="Nat. Commun.">
        <title>Large-scale genome sequencing of mycorrhizal fungi provides insights into the early evolution of symbiotic traits.</title>
        <authorList>
            <person name="Miyauchi S."/>
            <person name="Kiss E."/>
            <person name="Kuo A."/>
            <person name="Drula E."/>
            <person name="Kohler A."/>
            <person name="Sanchez-Garcia M."/>
            <person name="Morin E."/>
            <person name="Andreopoulos B."/>
            <person name="Barry K.W."/>
            <person name="Bonito G."/>
            <person name="Buee M."/>
            <person name="Carver A."/>
            <person name="Chen C."/>
            <person name="Cichocki N."/>
            <person name="Clum A."/>
            <person name="Culley D."/>
            <person name="Crous P.W."/>
            <person name="Fauchery L."/>
            <person name="Girlanda M."/>
            <person name="Hayes R.D."/>
            <person name="Keri Z."/>
            <person name="LaButti K."/>
            <person name="Lipzen A."/>
            <person name="Lombard V."/>
            <person name="Magnuson J."/>
            <person name="Maillard F."/>
            <person name="Murat C."/>
            <person name="Nolan M."/>
            <person name="Ohm R.A."/>
            <person name="Pangilinan J."/>
            <person name="Pereira M.F."/>
            <person name="Perotto S."/>
            <person name="Peter M."/>
            <person name="Pfister S."/>
            <person name="Riley R."/>
            <person name="Sitrit Y."/>
            <person name="Stielow J.B."/>
            <person name="Szollosi G."/>
            <person name="Zifcakova L."/>
            <person name="Stursova M."/>
            <person name="Spatafora J.W."/>
            <person name="Tedersoo L."/>
            <person name="Vaario L.M."/>
            <person name="Yamada A."/>
            <person name="Yan M."/>
            <person name="Wang P."/>
            <person name="Xu J."/>
            <person name="Bruns T."/>
            <person name="Baldrian P."/>
            <person name="Vilgalys R."/>
            <person name="Dunand C."/>
            <person name="Henrissat B."/>
            <person name="Grigoriev I.V."/>
            <person name="Hibbett D."/>
            <person name="Nagy L.G."/>
            <person name="Martin F.M."/>
        </authorList>
    </citation>
    <scope>NUCLEOTIDE SEQUENCE</scope>
    <source>
        <strain evidence="9">Prilba</strain>
    </source>
</reference>
<dbReference type="InterPro" id="IPR020471">
    <property type="entry name" value="AKR"/>
</dbReference>
<accession>A0A9P5TBB1</accession>
<dbReference type="Pfam" id="PF00248">
    <property type="entry name" value="Aldo_ket_red"/>
    <property type="match status" value="1"/>
</dbReference>
<dbReference type="Proteomes" id="UP000759537">
    <property type="component" value="Unassembled WGS sequence"/>
</dbReference>
<evidence type="ECO:0000256" key="1">
    <source>
        <dbReference type="ARBA" id="ARBA00007905"/>
    </source>
</evidence>
<dbReference type="PANTHER" id="PTHR43827">
    <property type="entry name" value="2,5-DIKETO-D-GLUCONIC ACID REDUCTASE"/>
    <property type="match status" value="1"/>
</dbReference>